<evidence type="ECO:0000313" key="2">
    <source>
        <dbReference type="EMBL" id="AEG58799.1"/>
    </source>
</evidence>
<dbReference type="Proteomes" id="UP000009234">
    <property type="component" value="Chromosome"/>
</dbReference>
<feature type="domain" description="DUF1540" evidence="1">
    <location>
        <begin position="6"/>
        <end position="66"/>
    </location>
</feature>
<dbReference type="Pfam" id="PF07561">
    <property type="entry name" value="DUF1540"/>
    <property type="match status" value="1"/>
</dbReference>
<reference evidence="3" key="1">
    <citation type="submission" date="2011-05" db="EMBL/GenBank/DDBJ databases">
        <title>Complete sequence of Desulfotomaculum ruminis DSM 2154.</title>
        <authorList>
            <person name="Lucas S."/>
            <person name="Copeland A."/>
            <person name="Lapidus A."/>
            <person name="Cheng J.-F."/>
            <person name="Goodwin L."/>
            <person name="Pitluck S."/>
            <person name="Lu M."/>
            <person name="Detter J.C."/>
            <person name="Han C."/>
            <person name="Tapia R."/>
            <person name="Land M."/>
            <person name="Hauser L."/>
            <person name="Kyrpides N."/>
            <person name="Ivanova N."/>
            <person name="Mikhailova N."/>
            <person name="Pagani I."/>
            <person name="Stams A.J.M."/>
            <person name="Plugge C.M."/>
            <person name="Muyzer G."/>
            <person name="Kuever J."/>
            <person name="Parshina S.N."/>
            <person name="Ivanova A.E."/>
            <person name="Nazina T.N."/>
            <person name="Brambilla E."/>
            <person name="Spring S."/>
            <person name="Klenk H.-P."/>
            <person name="Woyke T."/>
        </authorList>
    </citation>
    <scope>NUCLEOTIDE SEQUENCE [LARGE SCALE GENOMIC DNA]</scope>
    <source>
        <strain evidence="3">ATCC 23193 / DSM 2154 / NCIB 8452 / DL</strain>
    </source>
</reference>
<sequence length="83" mass="8950">MMNQHIHCIVNDCHYWAQGNKCEANEILVATDQFGSSQTDKIDAAMATQLTPASAGSCMDTCCKTYVAKGSGKTTVDNVTRMS</sequence>
<accession>F6DS37</accession>
<name>F6DS37_DESRL</name>
<dbReference type="AlphaFoldDB" id="F6DS37"/>
<dbReference type="KEGG" id="dru:Desru_0513"/>
<organism evidence="2 3">
    <name type="scientific">Desulforamulus ruminis (strain ATCC 23193 / DSM 2154 / NCIMB 8452 / DL)</name>
    <name type="common">Desulfotomaculum ruminis</name>
    <dbReference type="NCBI Taxonomy" id="696281"/>
    <lineage>
        <taxon>Bacteria</taxon>
        <taxon>Bacillati</taxon>
        <taxon>Bacillota</taxon>
        <taxon>Clostridia</taxon>
        <taxon>Eubacteriales</taxon>
        <taxon>Peptococcaceae</taxon>
        <taxon>Desulforamulus</taxon>
    </lineage>
</organism>
<dbReference type="InterPro" id="IPR011437">
    <property type="entry name" value="DUF1540"/>
</dbReference>
<reference evidence="2 3" key="2">
    <citation type="journal article" date="2012" name="Stand. Genomic Sci.">
        <title>Complete genome sequence of the sulfate-reducing firmicute Desulfotomaculum ruminis type strain (DL(T)).</title>
        <authorList>
            <person name="Spring S."/>
            <person name="Visser M."/>
            <person name="Lu M."/>
            <person name="Copeland A."/>
            <person name="Lapidus A."/>
            <person name="Lucas S."/>
            <person name="Cheng J.F."/>
            <person name="Han C."/>
            <person name="Tapia R."/>
            <person name="Goodwin L.A."/>
            <person name="Pitluck S."/>
            <person name="Ivanova N."/>
            <person name="Land M."/>
            <person name="Hauser L."/>
            <person name="Larimer F."/>
            <person name="Rohde M."/>
            <person name="Goker M."/>
            <person name="Detter J.C."/>
            <person name="Kyrpides N.C."/>
            <person name="Woyke T."/>
            <person name="Schaap P.J."/>
            <person name="Plugge C.M."/>
            <person name="Muyzer G."/>
            <person name="Kuever J."/>
            <person name="Pereira I.A."/>
            <person name="Parshina S.N."/>
            <person name="Bernier-Latmani R."/>
            <person name="Stams A.J."/>
            <person name="Klenk H.P."/>
        </authorList>
    </citation>
    <scope>NUCLEOTIDE SEQUENCE [LARGE SCALE GENOMIC DNA]</scope>
    <source>
        <strain evidence="3">ATCC 23193 / DSM 2154 / NCIB 8452 / DL</strain>
    </source>
</reference>
<dbReference type="HOGENOM" id="CLU_175500_0_0_9"/>
<proteinExistence type="predicted"/>
<dbReference type="EMBL" id="CP002780">
    <property type="protein sequence ID" value="AEG58799.1"/>
    <property type="molecule type" value="Genomic_DNA"/>
</dbReference>
<dbReference type="STRING" id="696281.Desru_0513"/>
<keyword evidence="3" id="KW-1185">Reference proteome</keyword>
<protein>
    <recommendedName>
        <fullName evidence="1">DUF1540 domain-containing protein</fullName>
    </recommendedName>
</protein>
<dbReference type="eggNOG" id="ENOG50334U7">
    <property type="taxonomic scope" value="Bacteria"/>
</dbReference>
<evidence type="ECO:0000313" key="3">
    <source>
        <dbReference type="Proteomes" id="UP000009234"/>
    </source>
</evidence>
<gene>
    <name evidence="2" type="ordered locus">Desru_0513</name>
</gene>
<evidence type="ECO:0000259" key="1">
    <source>
        <dbReference type="Pfam" id="PF07561"/>
    </source>
</evidence>